<sequence>MLTGLDQVDWARLSHAHGPATDVPDQIRDLLADEPSVRRRAVNELFGNIYHQGTVYEATAHAVPFLLEVLASPGCQERPHVLALLTAIVTGHDEMWLPGGLPIAENRAMAEGGAAVVAAAPKPGDEDFDEDEGDSEYVYSLSAEDQERYFAHVWVCAYDAVRAGVPLFRELLRSDPPTQCMAAYALAWFPEDAPDSLRALATVTGGDPEGAVAGTATVATGLLGGRPAITLDDPRPVALGCGGRAGEPRRAGRGPGRRRRAGRGGRWRAPGERPVPFLEGDLARYAAQALAQLGDRHAERTFEALLDRVPDVSGTAAFGMVEVALRLAFPERPAERPGYAALDDRQRRLVDALARSPGAWLVDGVRFGNFGALVNSYRLPPSNEEMRDYASTR</sequence>
<feature type="region of interest" description="Disordered" evidence="1">
    <location>
        <begin position="240"/>
        <end position="272"/>
    </location>
</feature>
<reference evidence="2 3" key="1">
    <citation type="submission" date="2016-07" db="EMBL/GenBank/DDBJ databases">
        <title>Complete genome sequence of the Lentzea guizhouensis DHS C013.</title>
        <authorList>
            <person name="Cao C."/>
        </authorList>
    </citation>
    <scope>NUCLEOTIDE SEQUENCE [LARGE SCALE GENOMIC DNA]</scope>
    <source>
        <strain evidence="2 3">DHS C013</strain>
    </source>
</reference>
<dbReference type="EMBL" id="CP016793">
    <property type="protein sequence ID" value="ANZ39147.1"/>
    <property type="molecule type" value="Genomic_DNA"/>
</dbReference>
<evidence type="ECO:0000313" key="2">
    <source>
        <dbReference type="EMBL" id="ANZ39147.1"/>
    </source>
</evidence>
<evidence type="ECO:0000313" key="3">
    <source>
        <dbReference type="Proteomes" id="UP000093053"/>
    </source>
</evidence>
<gene>
    <name evidence="2" type="ORF">BBK82_26815</name>
</gene>
<dbReference type="Proteomes" id="UP000093053">
    <property type="component" value="Chromosome"/>
</dbReference>
<dbReference type="OrthoDB" id="292843at2"/>
<evidence type="ECO:0000256" key="1">
    <source>
        <dbReference type="SAM" id="MobiDB-lite"/>
    </source>
</evidence>
<dbReference type="AlphaFoldDB" id="A0A1B2HN38"/>
<dbReference type="InterPro" id="IPR011989">
    <property type="entry name" value="ARM-like"/>
</dbReference>
<dbReference type="KEGG" id="led:BBK82_26815"/>
<protein>
    <recommendedName>
        <fullName evidence="4">HEAT repeat domain-containing protein</fullName>
    </recommendedName>
</protein>
<dbReference type="Gene3D" id="1.25.10.10">
    <property type="entry name" value="Leucine-rich Repeat Variant"/>
    <property type="match status" value="1"/>
</dbReference>
<feature type="compositionally biased region" description="Basic residues" evidence="1">
    <location>
        <begin position="251"/>
        <end position="266"/>
    </location>
</feature>
<dbReference type="STRING" id="1586287.BBK82_26815"/>
<proteinExistence type="predicted"/>
<accession>A0A1B2HN38</accession>
<evidence type="ECO:0008006" key="4">
    <source>
        <dbReference type="Google" id="ProtNLM"/>
    </source>
</evidence>
<keyword evidence="3" id="KW-1185">Reference proteome</keyword>
<name>A0A1B2HN38_9PSEU</name>
<organism evidence="2 3">
    <name type="scientific">Lentzea guizhouensis</name>
    <dbReference type="NCBI Taxonomy" id="1586287"/>
    <lineage>
        <taxon>Bacteria</taxon>
        <taxon>Bacillati</taxon>
        <taxon>Actinomycetota</taxon>
        <taxon>Actinomycetes</taxon>
        <taxon>Pseudonocardiales</taxon>
        <taxon>Pseudonocardiaceae</taxon>
        <taxon>Lentzea</taxon>
    </lineage>
</organism>
<dbReference type="RefSeq" id="WP_065917490.1">
    <property type="nucleotide sequence ID" value="NZ_CP016793.1"/>
</dbReference>